<dbReference type="PANTHER" id="PTHR43152:SF3">
    <property type="entry name" value="UVRABC SYSTEM PROTEIN A"/>
    <property type="match status" value="1"/>
</dbReference>
<dbReference type="Gene3D" id="1.10.8.280">
    <property type="entry name" value="ABC transporter ATPase domain-like"/>
    <property type="match status" value="1"/>
</dbReference>
<dbReference type="GO" id="GO:0004518">
    <property type="term" value="F:nuclease activity"/>
    <property type="evidence" value="ECO:0007669"/>
    <property type="project" value="UniProtKB-KW"/>
</dbReference>
<evidence type="ECO:0000256" key="6">
    <source>
        <dbReference type="ARBA" id="ARBA00022763"/>
    </source>
</evidence>
<evidence type="ECO:0000259" key="14">
    <source>
        <dbReference type="PROSITE" id="PS50893"/>
    </source>
</evidence>
<keyword evidence="11" id="KW-0267">Excision nuclease</keyword>
<dbReference type="EMBL" id="UINC01000099">
    <property type="protein sequence ID" value="SUZ49023.1"/>
    <property type="molecule type" value="Genomic_DNA"/>
</dbReference>
<keyword evidence="10" id="KW-0067">ATP-binding</keyword>
<dbReference type="GO" id="GO:0005524">
    <property type="term" value="F:ATP binding"/>
    <property type="evidence" value="ECO:0007669"/>
    <property type="project" value="UniProtKB-KW"/>
</dbReference>
<dbReference type="GO" id="GO:0005737">
    <property type="term" value="C:cytoplasm"/>
    <property type="evidence" value="ECO:0007669"/>
    <property type="project" value="UniProtKB-SubCell"/>
</dbReference>
<dbReference type="Pfam" id="PF17760">
    <property type="entry name" value="UvrA_inter"/>
    <property type="match status" value="1"/>
</dbReference>
<name>A0A381N5Z2_9ZZZZ</name>
<evidence type="ECO:0000256" key="8">
    <source>
        <dbReference type="ARBA" id="ARBA00022771"/>
    </source>
</evidence>
<dbReference type="GO" id="GO:0006289">
    <property type="term" value="P:nucleotide-excision repair"/>
    <property type="evidence" value="ECO:0007669"/>
    <property type="project" value="InterPro"/>
</dbReference>
<reference evidence="15" key="1">
    <citation type="submission" date="2018-05" db="EMBL/GenBank/DDBJ databases">
        <authorList>
            <person name="Lanie J.A."/>
            <person name="Ng W.-L."/>
            <person name="Kazmierczak K.M."/>
            <person name="Andrzejewski T.M."/>
            <person name="Davidsen T.M."/>
            <person name="Wayne K.J."/>
            <person name="Tettelin H."/>
            <person name="Glass J.I."/>
            <person name="Rusch D."/>
            <person name="Podicherti R."/>
            <person name="Tsui H.-C.T."/>
            <person name="Winkler M.E."/>
        </authorList>
    </citation>
    <scope>NUCLEOTIDE SEQUENCE</scope>
</reference>
<evidence type="ECO:0000256" key="9">
    <source>
        <dbReference type="ARBA" id="ARBA00022833"/>
    </source>
</evidence>
<dbReference type="CDD" id="cd03271">
    <property type="entry name" value="ABC_UvrA_II"/>
    <property type="match status" value="1"/>
</dbReference>
<dbReference type="InterPro" id="IPR003439">
    <property type="entry name" value="ABC_transporter-like_ATP-bd"/>
</dbReference>
<evidence type="ECO:0000313" key="15">
    <source>
        <dbReference type="EMBL" id="SUZ49023.1"/>
    </source>
</evidence>
<comment type="subcellular location">
    <subcellularLocation>
        <location evidence="1">Cytoplasm</location>
    </subcellularLocation>
</comment>
<dbReference type="FunFam" id="1.20.1580.10:FF:000002">
    <property type="entry name" value="UvrABC system protein A"/>
    <property type="match status" value="1"/>
</dbReference>
<dbReference type="SUPFAM" id="SSF52540">
    <property type="entry name" value="P-loop containing nucleoside triphosphate hydrolases"/>
    <property type="match status" value="2"/>
</dbReference>
<keyword evidence="6" id="KW-0227">DNA damage</keyword>
<dbReference type="GO" id="GO:0008270">
    <property type="term" value="F:zinc ion binding"/>
    <property type="evidence" value="ECO:0007669"/>
    <property type="project" value="UniProtKB-KW"/>
</dbReference>
<dbReference type="InterPro" id="IPR017871">
    <property type="entry name" value="ABC_transporter-like_CS"/>
</dbReference>
<dbReference type="InterPro" id="IPR004602">
    <property type="entry name" value="UvrA"/>
</dbReference>
<keyword evidence="12" id="KW-0238">DNA-binding</keyword>
<keyword evidence="8" id="KW-0863">Zinc-finger</keyword>
<dbReference type="GO" id="GO:0003677">
    <property type="term" value="F:DNA binding"/>
    <property type="evidence" value="ECO:0007669"/>
    <property type="project" value="UniProtKB-KW"/>
</dbReference>
<dbReference type="PROSITE" id="PS00211">
    <property type="entry name" value="ABC_TRANSPORTER_1"/>
    <property type="match status" value="2"/>
</dbReference>
<keyword evidence="5" id="KW-0547">Nucleotide-binding</keyword>
<evidence type="ECO:0000256" key="2">
    <source>
        <dbReference type="ARBA" id="ARBA00022490"/>
    </source>
</evidence>
<feature type="domain" description="ABC transporter" evidence="14">
    <location>
        <begin position="605"/>
        <end position="933"/>
    </location>
</feature>
<dbReference type="Gene3D" id="1.20.1580.10">
    <property type="entry name" value="ABC transporter ATPase like domain"/>
    <property type="match status" value="2"/>
</dbReference>
<dbReference type="GO" id="GO:0009380">
    <property type="term" value="C:excinuclease repair complex"/>
    <property type="evidence" value="ECO:0007669"/>
    <property type="project" value="InterPro"/>
</dbReference>
<dbReference type="AlphaFoldDB" id="A0A381N5Z2"/>
<keyword evidence="4" id="KW-0677">Repeat</keyword>
<proteinExistence type="predicted"/>
<evidence type="ECO:0000256" key="3">
    <source>
        <dbReference type="ARBA" id="ARBA00022723"/>
    </source>
</evidence>
<keyword evidence="7" id="KW-0228">DNA excision</keyword>
<evidence type="ECO:0000256" key="1">
    <source>
        <dbReference type="ARBA" id="ARBA00004496"/>
    </source>
</evidence>
<dbReference type="Gene3D" id="3.30.1490.20">
    <property type="entry name" value="ATP-grasp fold, A domain"/>
    <property type="match status" value="1"/>
</dbReference>
<dbReference type="InterPro" id="IPR027417">
    <property type="entry name" value="P-loop_NTPase"/>
</dbReference>
<dbReference type="Gene3D" id="3.40.50.300">
    <property type="entry name" value="P-loop containing nucleotide triphosphate hydrolases"/>
    <property type="match status" value="2"/>
</dbReference>
<evidence type="ECO:0000256" key="4">
    <source>
        <dbReference type="ARBA" id="ARBA00022737"/>
    </source>
</evidence>
<keyword evidence="3" id="KW-0479">Metal-binding</keyword>
<keyword evidence="2" id="KW-0963">Cytoplasm</keyword>
<keyword evidence="9" id="KW-0862">Zinc</keyword>
<evidence type="ECO:0000256" key="5">
    <source>
        <dbReference type="ARBA" id="ARBA00022741"/>
    </source>
</evidence>
<keyword evidence="13" id="KW-0234">DNA repair</keyword>
<dbReference type="InterPro" id="IPR041552">
    <property type="entry name" value="UvrA_DNA-bd"/>
</dbReference>
<evidence type="ECO:0000256" key="7">
    <source>
        <dbReference type="ARBA" id="ARBA00022769"/>
    </source>
</evidence>
<accession>A0A381N5Z2</accession>
<dbReference type="NCBIfam" id="TIGR00630">
    <property type="entry name" value="uvra"/>
    <property type="match status" value="1"/>
</dbReference>
<evidence type="ECO:0000256" key="11">
    <source>
        <dbReference type="ARBA" id="ARBA00022881"/>
    </source>
</evidence>
<evidence type="ECO:0000256" key="10">
    <source>
        <dbReference type="ARBA" id="ARBA00022840"/>
    </source>
</evidence>
<organism evidence="15">
    <name type="scientific">marine metagenome</name>
    <dbReference type="NCBI Taxonomy" id="408172"/>
    <lineage>
        <taxon>unclassified sequences</taxon>
        <taxon>metagenomes</taxon>
        <taxon>ecological metagenomes</taxon>
    </lineage>
</organism>
<dbReference type="Pfam" id="PF17755">
    <property type="entry name" value="UvrA_DNA-bind"/>
    <property type="match status" value="1"/>
</dbReference>
<dbReference type="InterPro" id="IPR041102">
    <property type="entry name" value="UvrA_inter"/>
</dbReference>
<dbReference type="PROSITE" id="PS50893">
    <property type="entry name" value="ABC_TRANSPORTER_2"/>
    <property type="match status" value="1"/>
</dbReference>
<protein>
    <recommendedName>
        <fullName evidence="14">ABC transporter domain-containing protein</fullName>
    </recommendedName>
</protein>
<sequence>MKNILSIKGARQHNLKNVSVDIKKNKLIVITGPSGSGKSSLAFDTIYAEGQRRYVESLSAYARQFLDLMEKPDVDVIKGLSPAISIQQKTGSRNPRSTVGTITEIHDYLRLLYASIGKPHCWECKQPIDKQSPEQIVDQILTINSDKKAYILSPIIQGRKGQHKGVLDDIKKKGFLRARIDERIVPLRKEQNLEKNKTHNIDAVIDRIVIHEDIKSRLLESVELSLKMGEGICIINIEGKKDIMFSEHFACPYHPYVSLSDLVPRMFSFNSPYGACSQCDGLGYITEVDPNLVIPDIKKSLIQEAITPIGSQPKGWHGAKLRALSRIYPLSFSSPWNKLSKEIKTIILYGLKGQSIDISLKNKKWSGTYSGEWEGIVPELQRRYKQTRSFGIRKWIEGFMSTRKCDSCGGKRLKKSSLNVTVGSSNIGSLCTKNIEETLKIFNDISISKSDQEIANGILKEIKKRLTFLINVGLGYLTLDRASRTLSGGEAQRIRLASQVGSQLTGVLYVLDEPSIGLHPRDNNRLLKTLESLREIGNTVIVVEHDLSTIKSADQIIDMGPKAGKHGGKIVFSGTLDEMISKNNTLTGQYMSGKKYIKIPEFRTVTYDHFTIKGAQGNNLKNIDVSFPYNRFIAITGVSGSGKSSLINQTLYPALSNLINFSVKEMLPFKTLLRTDRIERVINVDQKPIGKTPRSNPATYTGVFTYIRELFSQTRASKIKGYKPGRFSFNVKGGRCETCEGAGIKKIEMNFLPDVYVTCENCGGKRYNEETLEIKFKGLNIAEVLSLSVEEAREFFKNVFPIKKRLDTLFDVGLGYIKLGQQATTLSGGEAQRVKLSTELSKTTTKNTIYFLDEPTTGLHVDDIKMLLSVLQTLVSNGNTVIVIEHNLDVIKCADWIIDLGPEGGEKGGQVVAQGSPKEILKNKNSITGKFLKKIFK</sequence>
<gene>
    <name evidence="15" type="ORF">METZ01_LOCUS1877</name>
</gene>
<evidence type="ECO:0000256" key="13">
    <source>
        <dbReference type="ARBA" id="ARBA00023204"/>
    </source>
</evidence>
<dbReference type="GO" id="GO:0016887">
    <property type="term" value="F:ATP hydrolysis activity"/>
    <property type="evidence" value="ECO:0007669"/>
    <property type="project" value="InterPro"/>
</dbReference>
<dbReference type="InterPro" id="IPR013815">
    <property type="entry name" value="ATP_grasp_subdomain_1"/>
</dbReference>
<dbReference type="PANTHER" id="PTHR43152">
    <property type="entry name" value="UVRABC SYSTEM PROTEIN A"/>
    <property type="match status" value="1"/>
</dbReference>
<dbReference type="NCBIfam" id="NF001503">
    <property type="entry name" value="PRK00349.1"/>
    <property type="match status" value="1"/>
</dbReference>
<evidence type="ECO:0000256" key="12">
    <source>
        <dbReference type="ARBA" id="ARBA00023125"/>
    </source>
</evidence>